<keyword evidence="4" id="KW-1185">Reference proteome</keyword>
<dbReference type="Gene3D" id="3.30.70.260">
    <property type="match status" value="2"/>
</dbReference>
<evidence type="ECO:0000256" key="1">
    <source>
        <dbReference type="PIRNR" id="PIRNR028103"/>
    </source>
</evidence>
<keyword evidence="1" id="KW-0963">Cytoplasm</keyword>
<protein>
    <recommendedName>
        <fullName evidence="1">Glycine cleavage system transcriptional repressor</fullName>
    </recommendedName>
</protein>
<dbReference type="InterPro" id="IPR016867">
    <property type="entry name" value="GcvR"/>
</dbReference>
<sequence>MEWILSVMAEDRPGLLERIARCVQNHQGNWEESSLARLAGRFAGIIRITLPESQGDALRHALLDLVEYGLQVQIQPGSSQPLPNRRKVFLDLLGQDQPGIVKEITTILAALEVNIEKLDTQVESGSMSGELMFRALARLSVPDELDLDVLKSNLEAIANDLMVDISLRQD</sequence>
<organism evidence="3 4">
    <name type="scientific">Balneatrix alpica</name>
    <dbReference type="NCBI Taxonomy" id="75684"/>
    <lineage>
        <taxon>Bacteria</taxon>
        <taxon>Pseudomonadati</taxon>
        <taxon>Pseudomonadota</taxon>
        <taxon>Gammaproteobacteria</taxon>
        <taxon>Oceanospirillales</taxon>
        <taxon>Balneatrichaceae</taxon>
        <taxon>Balneatrix</taxon>
    </lineage>
</organism>
<feature type="domain" description="ACT" evidence="2">
    <location>
        <begin position="89"/>
        <end position="168"/>
    </location>
</feature>
<dbReference type="InterPro" id="IPR050990">
    <property type="entry name" value="UPF0237/GcvR_regulator"/>
</dbReference>
<dbReference type="PANTHER" id="PTHR34875:SF6">
    <property type="entry name" value="UPF0237 PROTEIN MJ1558"/>
    <property type="match status" value="1"/>
</dbReference>
<gene>
    <name evidence="3" type="ORF">ACFFLH_01085</name>
</gene>
<reference evidence="3 4" key="1">
    <citation type="submission" date="2024-09" db="EMBL/GenBank/DDBJ databases">
        <authorList>
            <person name="Sun Q."/>
            <person name="Mori K."/>
        </authorList>
    </citation>
    <scope>NUCLEOTIDE SEQUENCE [LARGE SCALE GENOMIC DNA]</scope>
    <source>
        <strain evidence="3 4">ATCC 51285</strain>
    </source>
</reference>
<accession>A0ABV5Z900</accession>
<evidence type="ECO:0000313" key="4">
    <source>
        <dbReference type="Proteomes" id="UP001589628"/>
    </source>
</evidence>
<comment type="caution">
    <text evidence="3">The sequence shown here is derived from an EMBL/GenBank/DDBJ whole genome shotgun (WGS) entry which is preliminary data.</text>
</comment>
<evidence type="ECO:0000313" key="3">
    <source>
        <dbReference type="EMBL" id="MFB9885004.1"/>
    </source>
</evidence>
<dbReference type="PROSITE" id="PS51671">
    <property type="entry name" value="ACT"/>
    <property type="match status" value="2"/>
</dbReference>
<name>A0ABV5Z900_9GAMM</name>
<dbReference type="PIRSF" id="PIRSF028103">
    <property type="entry name" value="GcvR"/>
    <property type="match status" value="1"/>
</dbReference>
<comment type="subcellular location">
    <subcellularLocation>
        <location evidence="1">Cytoplasm</location>
    </subcellularLocation>
</comment>
<proteinExistence type="predicted"/>
<dbReference type="EMBL" id="JBHLZN010000001">
    <property type="protein sequence ID" value="MFB9885004.1"/>
    <property type="molecule type" value="Genomic_DNA"/>
</dbReference>
<dbReference type="SUPFAM" id="SSF55021">
    <property type="entry name" value="ACT-like"/>
    <property type="match status" value="2"/>
</dbReference>
<dbReference type="CDD" id="cd04869">
    <property type="entry name" value="ACT_GcvR_2"/>
    <property type="match status" value="1"/>
</dbReference>
<keyword evidence="1" id="KW-0804">Transcription</keyword>
<dbReference type="InterPro" id="IPR002912">
    <property type="entry name" value="ACT_dom"/>
</dbReference>
<evidence type="ECO:0000259" key="2">
    <source>
        <dbReference type="PROSITE" id="PS51671"/>
    </source>
</evidence>
<dbReference type="RefSeq" id="WP_027313370.1">
    <property type="nucleotide sequence ID" value="NZ_JBHLZN010000001.1"/>
</dbReference>
<dbReference type="InterPro" id="IPR045865">
    <property type="entry name" value="ACT-like_dom_sf"/>
</dbReference>
<keyword evidence="1" id="KW-0678">Repressor</keyword>
<dbReference type="Pfam" id="PF13740">
    <property type="entry name" value="ACT_6"/>
    <property type="match status" value="1"/>
</dbReference>
<dbReference type="Proteomes" id="UP001589628">
    <property type="component" value="Unassembled WGS sequence"/>
</dbReference>
<dbReference type="PANTHER" id="PTHR34875">
    <property type="entry name" value="UPF0237 PROTEIN MJ1558"/>
    <property type="match status" value="1"/>
</dbReference>
<feature type="domain" description="ACT" evidence="2">
    <location>
        <begin position="4"/>
        <end position="80"/>
    </location>
</feature>